<dbReference type="InterPro" id="IPR011608">
    <property type="entry name" value="PRD"/>
</dbReference>
<dbReference type="Gene3D" id="2.30.24.10">
    <property type="entry name" value="CAT RNA-binding domain"/>
    <property type="match status" value="1"/>
</dbReference>
<dbReference type="Gene3D" id="1.10.1790.10">
    <property type="entry name" value="PRD domain"/>
    <property type="match status" value="2"/>
</dbReference>
<proteinExistence type="predicted"/>
<dbReference type="InterPro" id="IPR050661">
    <property type="entry name" value="BglG_antiterminators"/>
</dbReference>
<feature type="domain" description="PRD" evidence="2">
    <location>
        <begin position="170"/>
        <end position="280"/>
    </location>
</feature>
<dbReference type="NCBIfam" id="NF046042">
    <property type="entry name" value="LicT"/>
    <property type="match status" value="1"/>
</dbReference>
<dbReference type="InterPro" id="IPR004341">
    <property type="entry name" value="CAT_RNA-bd_dom"/>
</dbReference>
<accession>A0A0F4LIK6</accession>
<dbReference type="InterPro" id="IPR036634">
    <property type="entry name" value="PRD_sf"/>
</dbReference>
<dbReference type="PROSITE" id="PS51372">
    <property type="entry name" value="PRD_2"/>
    <property type="match status" value="2"/>
</dbReference>
<evidence type="ECO:0000256" key="1">
    <source>
        <dbReference type="ARBA" id="ARBA00022737"/>
    </source>
</evidence>
<dbReference type="SMART" id="SM01061">
    <property type="entry name" value="CAT_RBD"/>
    <property type="match status" value="1"/>
</dbReference>
<dbReference type="STRING" id="1218507.JF74_04230"/>
<feature type="domain" description="PRD" evidence="2">
    <location>
        <begin position="65"/>
        <end position="169"/>
    </location>
</feature>
<dbReference type="HOGENOM" id="CLU_078802_0_0_9"/>
<gene>
    <name evidence="3" type="ORF">JF74_04230</name>
</gene>
<keyword evidence="1" id="KW-0677">Repeat</keyword>
<dbReference type="OrthoDB" id="9813552at2"/>
<dbReference type="Proteomes" id="UP000033531">
    <property type="component" value="Unassembled WGS sequence"/>
</dbReference>
<organism evidence="3 4">
    <name type="scientific">Lactobacillus melliventris</name>
    <dbReference type="NCBI Taxonomy" id="1218507"/>
    <lineage>
        <taxon>Bacteria</taxon>
        <taxon>Bacillati</taxon>
        <taxon>Bacillota</taxon>
        <taxon>Bacilli</taxon>
        <taxon>Lactobacillales</taxon>
        <taxon>Lactobacillaceae</taxon>
        <taxon>Lactobacillus</taxon>
    </lineage>
</organism>
<comment type="caution">
    <text evidence="3">The sequence shown here is derived from an EMBL/GenBank/DDBJ whole genome shotgun (WGS) entry which is preliminary data.</text>
</comment>
<evidence type="ECO:0000313" key="3">
    <source>
        <dbReference type="EMBL" id="KJY57396.1"/>
    </source>
</evidence>
<dbReference type="SUPFAM" id="SSF50151">
    <property type="entry name" value="SacY-like RNA-binding domain"/>
    <property type="match status" value="1"/>
</dbReference>
<name>A0A0F4LIK6_9LACO</name>
<dbReference type="GO" id="GO:0006355">
    <property type="term" value="P:regulation of DNA-templated transcription"/>
    <property type="evidence" value="ECO:0007669"/>
    <property type="project" value="InterPro"/>
</dbReference>
<reference evidence="3 4" key="1">
    <citation type="submission" date="2015-01" db="EMBL/GenBank/DDBJ databases">
        <title>Comparative genomics of the lactic acid bacteria isolated from the honey bee gut.</title>
        <authorList>
            <person name="Ellegaard K.M."/>
            <person name="Tamarit D."/>
            <person name="Javelind E."/>
            <person name="Olofsson T."/>
            <person name="Andersson S.G."/>
            <person name="Vasquez A."/>
        </authorList>
    </citation>
    <scope>NUCLEOTIDE SEQUENCE [LARGE SCALE GENOMIC DNA]</scope>
    <source>
        <strain evidence="3 4">Hma8</strain>
    </source>
</reference>
<dbReference type="InterPro" id="IPR036650">
    <property type="entry name" value="CAT_RNA-bd_dom_sf"/>
</dbReference>
<dbReference type="EMBL" id="JXLI01000008">
    <property type="protein sequence ID" value="KJY57396.1"/>
    <property type="molecule type" value="Genomic_DNA"/>
</dbReference>
<dbReference type="PANTHER" id="PTHR30185:SF15">
    <property type="entry name" value="CRYPTIC BETA-GLUCOSIDE BGL OPERON ANTITERMINATOR"/>
    <property type="match status" value="1"/>
</dbReference>
<evidence type="ECO:0000313" key="4">
    <source>
        <dbReference type="Proteomes" id="UP000033531"/>
    </source>
</evidence>
<dbReference type="SUPFAM" id="SSF63520">
    <property type="entry name" value="PTS-regulatory domain, PRD"/>
    <property type="match status" value="2"/>
</dbReference>
<sequence>MIIYKVLNNNAVIVQNEKGVEEVICGKGIAYKKKAGYFLPDNGNYQIFVMHSKDLSHKLQQLIEEIPLEQLTLSSKIIDYAKLHLGKPLNESIYISLSDHIHTSIIRYKEGISLKNVIFLDIKHFYPDEFRIGEKALEMINKKLGISLPEDEAGFLAIHFINAEMDENFDNTLEIIHLIQDISSIVKYVFSIEFDEDDVYYYRFITHLKFFAQRVISKKTYQESDDELLEIVQKKYPAAFSCVEKIDDYLQKKYAYQVPCEEQAYLTIHIQRVVYKTKQY</sequence>
<dbReference type="GO" id="GO:0003723">
    <property type="term" value="F:RNA binding"/>
    <property type="evidence" value="ECO:0007669"/>
    <property type="project" value="InterPro"/>
</dbReference>
<dbReference type="AlphaFoldDB" id="A0A0F4LIK6"/>
<dbReference type="PANTHER" id="PTHR30185">
    <property type="entry name" value="CRYPTIC BETA-GLUCOSIDE BGL OPERON ANTITERMINATOR"/>
    <property type="match status" value="1"/>
</dbReference>
<protein>
    <submittedName>
        <fullName evidence="3">PRD domain protein</fullName>
    </submittedName>
</protein>
<evidence type="ECO:0000259" key="2">
    <source>
        <dbReference type="PROSITE" id="PS51372"/>
    </source>
</evidence>
<dbReference type="Pfam" id="PF00874">
    <property type="entry name" value="PRD"/>
    <property type="match status" value="2"/>
</dbReference>
<dbReference type="Pfam" id="PF03123">
    <property type="entry name" value="CAT_RBD"/>
    <property type="match status" value="1"/>
</dbReference>
<dbReference type="RefSeq" id="WP_046324388.1">
    <property type="nucleotide sequence ID" value="NZ_JBHTMT010000008.1"/>
</dbReference>
<dbReference type="PATRIC" id="fig|1218507.3.peg.591"/>